<dbReference type="Pfam" id="PF13378">
    <property type="entry name" value="MR_MLE_C"/>
    <property type="match status" value="1"/>
</dbReference>
<evidence type="ECO:0000259" key="7">
    <source>
        <dbReference type="SMART" id="SM00922"/>
    </source>
</evidence>
<dbReference type="GO" id="GO:0050023">
    <property type="term" value="F:L-fuconate dehydratase activity"/>
    <property type="evidence" value="ECO:0007669"/>
    <property type="project" value="UniProtKB-EC"/>
</dbReference>
<dbReference type="InterPro" id="IPR034610">
    <property type="entry name" value="L-fuconate_dehydratase"/>
</dbReference>
<dbReference type="GO" id="GO:0000287">
    <property type="term" value="F:magnesium ion binding"/>
    <property type="evidence" value="ECO:0007669"/>
    <property type="project" value="TreeGrafter"/>
</dbReference>
<evidence type="ECO:0000256" key="3">
    <source>
        <dbReference type="ARBA" id="ARBA00013142"/>
    </source>
</evidence>
<dbReference type="GO" id="GO:0016052">
    <property type="term" value="P:carbohydrate catabolic process"/>
    <property type="evidence" value="ECO:0007669"/>
    <property type="project" value="InterPro"/>
</dbReference>
<evidence type="ECO:0000256" key="4">
    <source>
        <dbReference type="ARBA" id="ARBA00022723"/>
    </source>
</evidence>
<dbReference type="FunFam" id="3.20.20.120:FF:000007">
    <property type="entry name" value="Mitochondrial enolase superfamily member 1"/>
    <property type="match status" value="1"/>
</dbReference>
<dbReference type="SMART" id="SM00922">
    <property type="entry name" value="MR_MLE"/>
    <property type="match status" value="1"/>
</dbReference>
<accession>A0A8I0TP36</accession>
<dbReference type="InterPro" id="IPR046945">
    <property type="entry name" value="RHMD-like"/>
</dbReference>
<dbReference type="SUPFAM" id="SSF54826">
    <property type="entry name" value="Enolase N-terminal domain-like"/>
    <property type="match status" value="1"/>
</dbReference>
<dbReference type="InterPro" id="IPR018110">
    <property type="entry name" value="Mandel_Rmase/mucon_lact_enz_CS"/>
</dbReference>
<keyword evidence="9" id="KW-1185">Reference proteome</keyword>
<evidence type="ECO:0000256" key="5">
    <source>
        <dbReference type="ARBA" id="ARBA00022842"/>
    </source>
</evidence>
<dbReference type="InterPro" id="IPR013341">
    <property type="entry name" value="Mandelate_racemase_N_dom"/>
</dbReference>
<dbReference type="SFLD" id="SFLDS00001">
    <property type="entry name" value="Enolase"/>
    <property type="match status" value="1"/>
</dbReference>
<comment type="cofactor">
    <cofactor evidence="2">
        <name>Mg(2+)</name>
        <dbReference type="ChEBI" id="CHEBI:18420"/>
    </cofactor>
</comment>
<evidence type="ECO:0000256" key="1">
    <source>
        <dbReference type="ARBA" id="ARBA00001737"/>
    </source>
</evidence>
<dbReference type="AlphaFoldDB" id="A0A8I0TP36"/>
<dbReference type="Proteomes" id="UP000629287">
    <property type="component" value="Unassembled WGS sequence"/>
</dbReference>
<name>A0A8I0TP36_9ACTN</name>
<keyword evidence="4" id="KW-0479">Metal-binding</keyword>
<dbReference type="Gene3D" id="3.20.20.120">
    <property type="entry name" value="Enolase-like C-terminal domain"/>
    <property type="match status" value="1"/>
</dbReference>
<dbReference type="SFLD" id="SFLDG00179">
    <property type="entry name" value="mandelate_racemase"/>
    <property type="match status" value="1"/>
</dbReference>
<dbReference type="GeneID" id="86825666"/>
<dbReference type="EMBL" id="JADBGF010000001">
    <property type="protein sequence ID" value="MBE1594922.1"/>
    <property type="molecule type" value="Genomic_DNA"/>
</dbReference>
<dbReference type="CDD" id="cd03324">
    <property type="entry name" value="rTSbeta_L-fuconate_dehydratase"/>
    <property type="match status" value="1"/>
</dbReference>
<dbReference type="SFLD" id="SFLDF00111">
    <property type="entry name" value="L-fuconate_dehydratase"/>
    <property type="match status" value="1"/>
</dbReference>
<dbReference type="PROSITE" id="PS00909">
    <property type="entry name" value="MR_MLE_2"/>
    <property type="match status" value="1"/>
</dbReference>
<evidence type="ECO:0000313" key="8">
    <source>
        <dbReference type="EMBL" id="MBE1594922.1"/>
    </source>
</evidence>
<comment type="caution">
    <text evidence="8">The sequence shown here is derived from an EMBL/GenBank/DDBJ whole genome shotgun (WGS) entry which is preliminary data.</text>
</comment>
<dbReference type="Pfam" id="PF02746">
    <property type="entry name" value="MR_MLE_N"/>
    <property type="match status" value="1"/>
</dbReference>
<dbReference type="GO" id="GO:0009063">
    <property type="term" value="P:amino acid catabolic process"/>
    <property type="evidence" value="ECO:0007669"/>
    <property type="project" value="InterPro"/>
</dbReference>
<feature type="domain" description="Mandelate racemase/muconate lactonizing enzyme C-terminal" evidence="7">
    <location>
        <begin position="203"/>
        <end position="299"/>
    </location>
</feature>
<dbReference type="PANTHER" id="PTHR13794:SF58">
    <property type="entry name" value="MITOCHONDRIAL ENOLASE SUPERFAMILY MEMBER 1"/>
    <property type="match status" value="1"/>
</dbReference>
<dbReference type="InterPro" id="IPR036849">
    <property type="entry name" value="Enolase-like_C_sf"/>
</dbReference>
<evidence type="ECO:0000256" key="6">
    <source>
        <dbReference type="ARBA" id="ARBA00023239"/>
    </source>
</evidence>
<reference evidence="8 9" key="1">
    <citation type="submission" date="2020-10" db="EMBL/GenBank/DDBJ databases">
        <title>Sequencing the genomes of 1000 actinobacteria strains.</title>
        <authorList>
            <person name="Klenk H.-P."/>
        </authorList>
    </citation>
    <scope>NUCLEOTIDE SEQUENCE [LARGE SCALE GENOMIC DNA]</scope>
    <source>
        <strain evidence="8 9">DSM 41803</strain>
    </source>
</reference>
<keyword evidence="6 8" id="KW-0456">Lyase</keyword>
<evidence type="ECO:0000313" key="9">
    <source>
        <dbReference type="Proteomes" id="UP000629287"/>
    </source>
</evidence>
<gene>
    <name evidence="8" type="ORF">H4687_001051</name>
</gene>
<dbReference type="InterPro" id="IPR029065">
    <property type="entry name" value="Enolase_C-like"/>
</dbReference>
<dbReference type="Gene3D" id="3.30.390.10">
    <property type="entry name" value="Enolase-like, N-terminal domain"/>
    <property type="match status" value="1"/>
</dbReference>
<proteinExistence type="predicted"/>
<dbReference type="PANTHER" id="PTHR13794">
    <property type="entry name" value="ENOLASE SUPERFAMILY, MANDELATE RACEMASE"/>
    <property type="match status" value="1"/>
</dbReference>
<dbReference type="RefSeq" id="WP_050399713.1">
    <property type="nucleotide sequence ID" value="NZ_JADBGF010000001.1"/>
</dbReference>
<dbReference type="EC" id="4.2.1.68" evidence="3"/>
<protein>
    <recommendedName>
        <fullName evidence="3">L-fuconate dehydratase</fullName>
        <ecNumber evidence="3">4.2.1.68</ecNumber>
    </recommendedName>
</protein>
<dbReference type="SUPFAM" id="SSF51604">
    <property type="entry name" value="Enolase C-terminal domain-like"/>
    <property type="match status" value="1"/>
</dbReference>
<dbReference type="OrthoDB" id="9796450at2"/>
<dbReference type="InterPro" id="IPR029017">
    <property type="entry name" value="Enolase-like_N"/>
</dbReference>
<dbReference type="InterPro" id="IPR013342">
    <property type="entry name" value="Mandelate_racemase_C"/>
</dbReference>
<keyword evidence="5" id="KW-0460">Magnesium</keyword>
<comment type="catalytic activity">
    <reaction evidence="1">
        <text>L-fuconate = 2-dehydro-3-deoxy-L-fuconate + H2O</text>
        <dbReference type="Rhea" id="RHEA:22772"/>
        <dbReference type="ChEBI" id="CHEBI:15377"/>
        <dbReference type="ChEBI" id="CHEBI:21291"/>
        <dbReference type="ChEBI" id="CHEBI:37448"/>
        <dbReference type="EC" id="4.2.1.68"/>
    </reaction>
</comment>
<evidence type="ECO:0000256" key="2">
    <source>
        <dbReference type="ARBA" id="ARBA00001946"/>
    </source>
</evidence>
<organism evidence="8 9">
    <name type="scientific">Streptomyces stelliscabiei</name>
    <dbReference type="NCBI Taxonomy" id="146820"/>
    <lineage>
        <taxon>Bacteria</taxon>
        <taxon>Bacillati</taxon>
        <taxon>Actinomycetota</taxon>
        <taxon>Actinomycetes</taxon>
        <taxon>Kitasatosporales</taxon>
        <taxon>Streptomycetaceae</taxon>
        <taxon>Streptomyces</taxon>
    </lineage>
</organism>
<sequence length="445" mass="48444">MTATPARITAVDTYDIRFPTSRELDGSDAMNPDPDYSAAYVVLRTDAADGLEGHGFTFTIGRGNDVQVAAIGALRPHLVGRSVEELCADPGSVNRDLIGDSQLRWLGPEKGVMHMAIGAVVNAVWDLAAKRAGQPLWRLLAHAEPEWLVSQVDFRYIADALTPEEALDLLRRGRTGLADREGRLLEHGYPGYTTSPGWLGYSDEKLTRLAKQAVADGFTQIKLKVGADLDDDVRRMRTARAAVGDGIRIAIDANQRWNIGEAVDWTRALAAYDPYWIEEPTSPDDILGHAAVRRGVAPVKVATGEHVQNRIVFKQLLQADALDVLQIDAARVGGVNENLAILLLAAKFGVPVCPHAGGVGLCELVQHLSMFDYLALSGTTDDRVIEYVDHLHEHFTAPVVMRDGHYVAPLTPGFSATMHPASLAEYRYPDGTFWAADLAGREDVA</sequence>